<evidence type="ECO:0000256" key="2">
    <source>
        <dbReference type="ARBA" id="ARBA00022553"/>
    </source>
</evidence>
<feature type="non-terminal residue" evidence="6">
    <location>
        <position position="484"/>
    </location>
</feature>
<dbReference type="GO" id="GO:0031177">
    <property type="term" value="F:phosphopantetheine binding"/>
    <property type="evidence" value="ECO:0007669"/>
    <property type="project" value="TreeGrafter"/>
</dbReference>
<evidence type="ECO:0000256" key="4">
    <source>
        <dbReference type="ARBA" id="ARBA00029454"/>
    </source>
</evidence>
<keyword evidence="3" id="KW-0436">Ligase</keyword>
<dbReference type="PANTHER" id="PTHR45527:SF16">
    <property type="entry name" value="NONRIBOSOMAL PEPTIDE SYNTHASE ATNA-RELATED"/>
    <property type="match status" value="1"/>
</dbReference>
<dbReference type="Pfam" id="PF00501">
    <property type="entry name" value="AMP-binding"/>
    <property type="match status" value="1"/>
</dbReference>
<sequence length="484" mass="52508">MHNPDVKVKDLDMISETDFNTIRRWNDYPLHSVDACVHGIIQQRACERPDSLAIRAWDDDLTYGRLDDLASRLALHLRLCGVNVGDVVPFVFSKSAWAVVASLATLKAGAAAVALSPDHPLARSEAIISHTQASCILVSREHHGLADSLRLRTTIVVERDLFPRLPANSTELPAAATVHPQDPAFIQFTSGSTGEPKGIILEHRAFCTSAAGQQRSQNMTQASRVLQFAAYTFDAALQETFTTLMAGGVVCIPSEQDRTSRLAAVMREMEVNWAFFTPTLCATLEPSSVPCLRTLVLGGEAPSPELIRTWSSRVNLLNGYGPSECCICCSVHPVRSDGSDSPLNIGVAIPGVKLWIVRPENYALLAPLGAIGELVAQGPNLARGYLNASSAASLGFVNEVPWSTDRRFHRVYKTGDLVRYQADGSIEFVGRKDTQIKLRGQRVELGEIASHVRTHLGGAAIQVAVDVAPVSLRGTPTQQLLAFF</sequence>
<evidence type="ECO:0000313" key="7">
    <source>
        <dbReference type="Proteomes" id="UP000248817"/>
    </source>
</evidence>
<dbReference type="InterPro" id="IPR045851">
    <property type="entry name" value="AMP-bd_C_sf"/>
</dbReference>
<dbReference type="AlphaFoldDB" id="A0A2V5ITP7"/>
<dbReference type="NCBIfam" id="TIGR01733">
    <property type="entry name" value="AA-adenyl-dom"/>
    <property type="match status" value="1"/>
</dbReference>
<evidence type="ECO:0000259" key="5">
    <source>
        <dbReference type="Pfam" id="PF00501"/>
    </source>
</evidence>
<dbReference type="GO" id="GO:0005737">
    <property type="term" value="C:cytoplasm"/>
    <property type="evidence" value="ECO:0007669"/>
    <property type="project" value="TreeGrafter"/>
</dbReference>
<organism evidence="6 7">
    <name type="scientific">Aspergillus indologenus CBS 114.80</name>
    <dbReference type="NCBI Taxonomy" id="1450541"/>
    <lineage>
        <taxon>Eukaryota</taxon>
        <taxon>Fungi</taxon>
        <taxon>Dikarya</taxon>
        <taxon>Ascomycota</taxon>
        <taxon>Pezizomycotina</taxon>
        <taxon>Eurotiomycetes</taxon>
        <taxon>Eurotiomycetidae</taxon>
        <taxon>Eurotiales</taxon>
        <taxon>Aspergillaceae</taxon>
        <taxon>Aspergillus</taxon>
        <taxon>Aspergillus subgen. Circumdati</taxon>
    </lineage>
</organism>
<dbReference type="Proteomes" id="UP000248817">
    <property type="component" value="Unassembled WGS sequence"/>
</dbReference>
<dbReference type="InterPro" id="IPR020845">
    <property type="entry name" value="AMP-binding_CS"/>
</dbReference>
<evidence type="ECO:0000313" key="6">
    <source>
        <dbReference type="EMBL" id="PYI32000.1"/>
    </source>
</evidence>
<dbReference type="SUPFAM" id="SSF56801">
    <property type="entry name" value="Acetyl-CoA synthetase-like"/>
    <property type="match status" value="1"/>
</dbReference>
<dbReference type="InterPro" id="IPR010071">
    <property type="entry name" value="AA_adenyl_dom"/>
</dbReference>
<dbReference type="PANTHER" id="PTHR45527">
    <property type="entry name" value="NONRIBOSOMAL PEPTIDE SYNTHETASE"/>
    <property type="match status" value="1"/>
</dbReference>
<reference evidence="6 7" key="1">
    <citation type="submission" date="2018-02" db="EMBL/GenBank/DDBJ databases">
        <title>The genomes of Aspergillus section Nigri reveals drivers in fungal speciation.</title>
        <authorList>
            <consortium name="DOE Joint Genome Institute"/>
            <person name="Vesth T.C."/>
            <person name="Nybo J."/>
            <person name="Theobald S."/>
            <person name="Brandl J."/>
            <person name="Frisvad J.C."/>
            <person name="Nielsen K.F."/>
            <person name="Lyhne E.K."/>
            <person name="Kogle M.E."/>
            <person name="Kuo A."/>
            <person name="Riley R."/>
            <person name="Clum A."/>
            <person name="Nolan M."/>
            <person name="Lipzen A."/>
            <person name="Salamov A."/>
            <person name="Henrissat B."/>
            <person name="Wiebenga A."/>
            <person name="De vries R.P."/>
            <person name="Grigoriev I.V."/>
            <person name="Mortensen U.H."/>
            <person name="Andersen M.R."/>
            <person name="Baker S.E."/>
        </authorList>
    </citation>
    <scope>NUCLEOTIDE SEQUENCE [LARGE SCALE GENOMIC DNA]</scope>
    <source>
        <strain evidence="6 7">CBS 114.80</strain>
    </source>
</reference>
<gene>
    <name evidence="6" type="ORF">BP00DRAFT_342415</name>
</gene>
<keyword evidence="2" id="KW-0597">Phosphoprotein</keyword>
<comment type="similarity">
    <text evidence="4">Belongs to the NRP synthetase family.</text>
</comment>
<dbReference type="InterPro" id="IPR000873">
    <property type="entry name" value="AMP-dep_synth/lig_dom"/>
</dbReference>
<feature type="domain" description="AMP-dependent synthetase/ligase" evidence="5">
    <location>
        <begin position="42"/>
        <end position="386"/>
    </location>
</feature>
<name>A0A2V5ITP7_9EURO</name>
<evidence type="ECO:0000256" key="1">
    <source>
        <dbReference type="ARBA" id="ARBA00022450"/>
    </source>
</evidence>
<dbReference type="Gene3D" id="3.30.300.30">
    <property type="match status" value="1"/>
</dbReference>
<dbReference type="GO" id="GO:0044550">
    <property type="term" value="P:secondary metabolite biosynthetic process"/>
    <property type="evidence" value="ECO:0007669"/>
    <property type="project" value="TreeGrafter"/>
</dbReference>
<dbReference type="InterPro" id="IPR042099">
    <property type="entry name" value="ANL_N_sf"/>
</dbReference>
<protein>
    <submittedName>
        <fullName evidence="6">Amino acid adenylation</fullName>
    </submittedName>
</protein>
<dbReference type="GO" id="GO:0043041">
    <property type="term" value="P:amino acid activation for nonribosomal peptide biosynthetic process"/>
    <property type="evidence" value="ECO:0007669"/>
    <property type="project" value="TreeGrafter"/>
</dbReference>
<dbReference type="Gene3D" id="3.40.50.12780">
    <property type="entry name" value="N-terminal domain of ligase-like"/>
    <property type="match status" value="1"/>
</dbReference>
<dbReference type="GO" id="GO:0016874">
    <property type="term" value="F:ligase activity"/>
    <property type="evidence" value="ECO:0007669"/>
    <property type="project" value="UniProtKB-KW"/>
</dbReference>
<dbReference type="FunFam" id="3.40.50.12780:FF:000014">
    <property type="entry name" value="Nonribosomal peptide synthetase 1"/>
    <property type="match status" value="1"/>
</dbReference>
<dbReference type="CDD" id="cd05918">
    <property type="entry name" value="A_NRPS_SidN3_like"/>
    <property type="match status" value="1"/>
</dbReference>
<evidence type="ECO:0000256" key="3">
    <source>
        <dbReference type="ARBA" id="ARBA00022598"/>
    </source>
</evidence>
<dbReference type="PROSITE" id="PS00455">
    <property type="entry name" value="AMP_BINDING"/>
    <property type="match status" value="1"/>
</dbReference>
<keyword evidence="7" id="KW-1185">Reference proteome</keyword>
<keyword evidence="1" id="KW-0596">Phosphopantetheine</keyword>
<dbReference type="EMBL" id="KZ825497">
    <property type="protein sequence ID" value="PYI32000.1"/>
    <property type="molecule type" value="Genomic_DNA"/>
</dbReference>
<proteinExistence type="inferred from homology"/>
<accession>A0A2V5ITP7</accession>